<feature type="domain" description="DUF8176" evidence="1">
    <location>
        <begin position="48"/>
        <end position="165"/>
    </location>
</feature>
<protein>
    <recommendedName>
        <fullName evidence="1">DUF8176 domain-containing protein</fullName>
    </recommendedName>
</protein>
<dbReference type="EMBL" id="FNDN01000005">
    <property type="protein sequence ID" value="SDI07876.1"/>
    <property type="molecule type" value="Genomic_DNA"/>
</dbReference>
<organism evidence="2 3">
    <name type="scientific">Rhodococcus triatomae</name>
    <dbReference type="NCBI Taxonomy" id="300028"/>
    <lineage>
        <taxon>Bacteria</taxon>
        <taxon>Bacillati</taxon>
        <taxon>Actinomycetota</taxon>
        <taxon>Actinomycetes</taxon>
        <taxon>Mycobacteriales</taxon>
        <taxon>Nocardiaceae</taxon>
        <taxon>Rhodococcus</taxon>
    </lineage>
</organism>
<accession>A0A1G8HME7</accession>
<evidence type="ECO:0000313" key="3">
    <source>
        <dbReference type="Proteomes" id="UP000183263"/>
    </source>
</evidence>
<evidence type="ECO:0000259" key="1">
    <source>
        <dbReference type="Pfam" id="PF26527"/>
    </source>
</evidence>
<gene>
    <name evidence="2" type="ORF">SAMN05444695_1058</name>
</gene>
<dbReference type="Proteomes" id="UP000183263">
    <property type="component" value="Unassembled WGS sequence"/>
</dbReference>
<sequence>MAIIGGGLALSALLIGGIAVALVNSGGSDPVAGSPTSEVAPAPAVAEEWCETSEEGATRSGQGPGGHTSGADAIFGFDYAYYVERDGVKAASFGAPESGLDAAAIQDGIDNHIPEGTQHCLEVTETAPGEFAVKLSTREGDRPVRTARQIITTTEIDGRHYITTIGDA</sequence>
<dbReference type="Pfam" id="PF26527">
    <property type="entry name" value="DUF8176"/>
    <property type="match status" value="1"/>
</dbReference>
<dbReference type="RefSeq" id="WP_072737527.1">
    <property type="nucleotide sequence ID" value="NZ_CP048813.1"/>
</dbReference>
<proteinExistence type="predicted"/>
<reference evidence="2 3" key="1">
    <citation type="submission" date="2016-10" db="EMBL/GenBank/DDBJ databases">
        <authorList>
            <person name="de Groot N.N."/>
        </authorList>
    </citation>
    <scope>NUCLEOTIDE SEQUENCE [LARGE SCALE GENOMIC DNA]</scope>
    <source>
        <strain evidence="2 3">DSM 44892</strain>
    </source>
</reference>
<keyword evidence="3" id="KW-1185">Reference proteome</keyword>
<dbReference type="OrthoDB" id="4382015at2"/>
<dbReference type="InterPro" id="IPR058489">
    <property type="entry name" value="DUF8176"/>
</dbReference>
<dbReference type="AlphaFoldDB" id="A0A1G8HME7"/>
<evidence type="ECO:0000313" key="2">
    <source>
        <dbReference type="EMBL" id="SDI07876.1"/>
    </source>
</evidence>
<name>A0A1G8HME7_9NOCA</name>